<sequence length="237" mass="25676">MDGFGIQITRADIDRWLLHAADYALPRVLQTVGQLILGVIVFVVLRWILNRIDKSFSSKTDTQIDDHFIEAIHRIGSISVTAWVFWRTAHIWGLAGLASLVIAAWIVALSLPLANLISKLLTVLQVEVASKTETTLDDTALPLLIKAARILTVAGGVVIALSSMNVDIMPFVAGASVLGVAIGFAAKDTLSNLIAGVLLIVDRPFHVGDRIELWTTPRGTGTWGDVIEIGLRATKIR</sequence>
<dbReference type="AlphaFoldDB" id="A0A381TP56"/>
<reference evidence="10" key="1">
    <citation type="submission" date="2018-05" db="EMBL/GenBank/DDBJ databases">
        <authorList>
            <person name="Lanie J.A."/>
            <person name="Ng W.-L."/>
            <person name="Kazmierczak K.M."/>
            <person name="Andrzejewski T.M."/>
            <person name="Davidsen T.M."/>
            <person name="Wayne K.J."/>
            <person name="Tettelin H."/>
            <person name="Glass J.I."/>
            <person name="Rusch D."/>
            <person name="Podicherti R."/>
            <person name="Tsui H.-C.T."/>
            <person name="Winkler M.E."/>
        </authorList>
    </citation>
    <scope>NUCLEOTIDE SEQUENCE</scope>
</reference>
<evidence type="ECO:0000256" key="7">
    <source>
        <dbReference type="SAM" id="Phobius"/>
    </source>
</evidence>
<keyword evidence="3" id="KW-1003">Cell membrane</keyword>
<comment type="similarity">
    <text evidence="2">Belongs to the MscS (TC 1.A.23) family.</text>
</comment>
<dbReference type="InterPro" id="IPR011014">
    <property type="entry name" value="MscS_channel_TM-2"/>
</dbReference>
<dbReference type="InterPro" id="IPR010920">
    <property type="entry name" value="LSM_dom_sf"/>
</dbReference>
<dbReference type="Pfam" id="PF21088">
    <property type="entry name" value="MS_channel_1st"/>
    <property type="match status" value="1"/>
</dbReference>
<gene>
    <name evidence="10" type="ORF">METZ01_LOCUS69431</name>
</gene>
<evidence type="ECO:0008006" key="11">
    <source>
        <dbReference type="Google" id="ProtNLM"/>
    </source>
</evidence>
<evidence type="ECO:0000256" key="1">
    <source>
        <dbReference type="ARBA" id="ARBA00004651"/>
    </source>
</evidence>
<evidence type="ECO:0000259" key="9">
    <source>
        <dbReference type="Pfam" id="PF21088"/>
    </source>
</evidence>
<dbReference type="SUPFAM" id="SSF82861">
    <property type="entry name" value="Mechanosensitive channel protein MscS (YggB), transmembrane region"/>
    <property type="match status" value="1"/>
</dbReference>
<dbReference type="Gene3D" id="1.10.287.1260">
    <property type="match status" value="1"/>
</dbReference>
<dbReference type="Gene3D" id="2.30.30.60">
    <property type="match status" value="1"/>
</dbReference>
<dbReference type="InterPro" id="IPR006685">
    <property type="entry name" value="MscS_channel_2nd"/>
</dbReference>
<dbReference type="EMBL" id="UINC01004747">
    <property type="protein sequence ID" value="SVA16577.1"/>
    <property type="molecule type" value="Genomic_DNA"/>
</dbReference>
<dbReference type="PANTHER" id="PTHR30566">
    <property type="entry name" value="YNAI-RELATED MECHANOSENSITIVE ION CHANNEL"/>
    <property type="match status" value="1"/>
</dbReference>
<dbReference type="InterPro" id="IPR023408">
    <property type="entry name" value="MscS_beta-dom_sf"/>
</dbReference>
<feature type="transmembrane region" description="Helical" evidence="7">
    <location>
        <begin position="168"/>
        <end position="186"/>
    </location>
</feature>
<dbReference type="Pfam" id="PF00924">
    <property type="entry name" value="MS_channel_2nd"/>
    <property type="match status" value="1"/>
</dbReference>
<evidence type="ECO:0000313" key="10">
    <source>
        <dbReference type="EMBL" id="SVA16577.1"/>
    </source>
</evidence>
<evidence type="ECO:0000256" key="4">
    <source>
        <dbReference type="ARBA" id="ARBA00022692"/>
    </source>
</evidence>
<evidence type="ECO:0000256" key="2">
    <source>
        <dbReference type="ARBA" id="ARBA00008017"/>
    </source>
</evidence>
<evidence type="ECO:0000256" key="3">
    <source>
        <dbReference type="ARBA" id="ARBA00022475"/>
    </source>
</evidence>
<accession>A0A381TP56</accession>
<feature type="domain" description="Mechanosensitive ion channel transmembrane helices 2/3" evidence="9">
    <location>
        <begin position="148"/>
        <end position="187"/>
    </location>
</feature>
<comment type="subcellular location">
    <subcellularLocation>
        <location evidence="1">Cell membrane</location>
        <topology evidence="1">Multi-pass membrane protein</topology>
    </subcellularLocation>
</comment>
<proteinExistence type="inferred from homology"/>
<feature type="non-terminal residue" evidence="10">
    <location>
        <position position="1"/>
    </location>
</feature>
<name>A0A381TP56_9ZZZZ</name>
<keyword evidence="5 7" id="KW-1133">Transmembrane helix</keyword>
<feature type="non-terminal residue" evidence="10">
    <location>
        <position position="237"/>
    </location>
</feature>
<organism evidence="10">
    <name type="scientific">marine metagenome</name>
    <dbReference type="NCBI Taxonomy" id="408172"/>
    <lineage>
        <taxon>unclassified sequences</taxon>
        <taxon>metagenomes</taxon>
        <taxon>ecological metagenomes</taxon>
    </lineage>
</organism>
<evidence type="ECO:0000256" key="6">
    <source>
        <dbReference type="ARBA" id="ARBA00023136"/>
    </source>
</evidence>
<feature type="transmembrane region" description="Helical" evidence="7">
    <location>
        <begin position="140"/>
        <end position="161"/>
    </location>
</feature>
<protein>
    <recommendedName>
        <fullName evidence="11">Mechanosensitive ion channel inner membrane domain-containing protein</fullName>
    </recommendedName>
</protein>
<dbReference type="PANTHER" id="PTHR30566:SF5">
    <property type="entry name" value="MECHANOSENSITIVE ION CHANNEL PROTEIN 1, MITOCHONDRIAL-RELATED"/>
    <property type="match status" value="1"/>
</dbReference>
<dbReference type="SUPFAM" id="SSF50182">
    <property type="entry name" value="Sm-like ribonucleoproteins"/>
    <property type="match status" value="1"/>
</dbReference>
<keyword evidence="6 7" id="KW-0472">Membrane</keyword>
<keyword evidence="4 7" id="KW-0812">Transmembrane</keyword>
<evidence type="ECO:0000256" key="5">
    <source>
        <dbReference type="ARBA" id="ARBA00022989"/>
    </source>
</evidence>
<feature type="transmembrane region" description="Helical" evidence="7">
    <location>
        <begin position="28"/>
        <end position="49"/>
    </location>
</feature>
<dbReference type="InterPro" id="IPR049142">
    <property type="entry name" value="MS_channel_1st"/>
</dbReference>
<feature type="transmembrane region" description="Helical" evidence="7">
    <location>
        <begin position="91"/>
        <end position="114"/>
    </location>
</feature>
<dbReference type="GO" id="GO:0005886">
    <property type="term" value="C:plasma membrane"/>
    <property type="evidence" value="ECO:0007669"/>
    <property type="project" value="UniProtKB-SubCell"/>
</dbReference>
<feature type="domain" description="Mechanosensitive ion channel MscS" evidence="8">
    <location>
        <begin position="188"/>
        <end position="237"/>
    </location>
</feature>
<evidence type="ECO:0000259" key="8">
    <source>
        <dbReference type="Pfam" id="PF00924"/>
    </source>
</evidence>
<dbReference type="GO" id="GO:0055085">
    <property type="term" value="P:transmembrane transport"/>
    <property type="evidence" value="ECO:0007669"/>
    <property type="project" value="InterPro"/>
</dbReference>